<dbReference type="HOGENOM" id="CLU_3017159_0_0_1"/>
<name>B6TXQ9_MAIZE</name>
<evidence type="ECO:0000313" key="1">
    <source>
        <dbReference type="EMBL" id="ACG41892.1"/>
    </source>
</evidence>
<organism evidence="1">
    <name type="scientific">Zea mays</name>
    <name type="common">Maize</name>
    <dbReference type="NCBI Taxonomy" id="4577"/>
    <lineage>
        <taxon>Eukaryota</taxon>
        <taxon>Viridiplantae</taxon>
        <taxon>Streptophyta</taxon>
        <taxon>Embryophyta</taxon>
        <taxon>Tracheophyta</taxon>
        <taxon>Spermatophyta</taxon>
        <taxon>Magnoliopsida</taxon>
        <taxon>Liliopsida</taxon>
        <taxon>Poales</taxon>
        <taxon>Poaceae</taxon>
        <taxon>PACMAD clade</taxon>
        <taxon>Panicoideae</taxon>
        <taxon>Andropogonodae</taxon>
        <taxon>Andropogoneae</taxon>
        <taxon>Tripsacinae</taxon>
        <taxon>Zea</taxon>
    </lineage>
</organism>
<sequence length="56" mass="7115">MRSSSDDKFRSVRRRRKNTWFTSRTYDGKRRNSTDIYNRRMHVFYNELTTYIRFLQ</sequence>
<accession>B6TXQ9</accession>
<dbReference type="EMBL" id="EU969774">
    <property type="protein sequence ID" value="ACG41892.1"/>
    <property type="molecule type" value="mRNA"/>
</dbReference>
<protein>
    <submittedName>
        <fullName evidence="1">Uncharacterized protein</fullName>
    </submittedName>
</protein>
<dbReference type="AlphaFoldDB" id="B6TXQ9"/>
<reference evidence="1" key="1">
    <citation type="journal article" date="2009" name="Plant Mol. Biol.">
        <title>Insights into corn genes derived from large-scale cDNA sequencing.</title>
        <authorList>
            <person name="Alexandrov N.N."/>
            <person name="Brover V.V."/>
            <person name="Freidin S."/>
            <person name="Troukhan M.E."/>
            <person name="Tatarinova T.V."/>
            <person name="Zhang H."/>
            <person name="Swaller T.J."/>
            <person name="Lu Y.P."/>
            <person name="Bouck J."/>
            <person name="Flavell R.B."/>
            <person name="Feldmann K.A."/>
        </authorList>
    </citation>
    <scope>NUCLEOTIDE SEQUENCE</scope>
</reference>
<proteinExistence type="evidence at transcript level"/>